<name>A0A6N1NRX2_9VIRU</name>
<reference evidence="2" key="2">
    <citation type="journal article" date="2018" name="Nat. Commun.">
        <title>Tailed giant Tupanvirus possesses the most complete translational apparatus of the known virosphere.</title>
        <authorList>
            <person name="Abrahao J."/>
            <person name="Silva L."/>
            <person name="Silva L.S."/>
            <person name="Khalil J.Y.B."/>
            <person name="Rodrigues R."/>
            <person name="Arantes T."/>
            <person name="Assis F."/>
            <person name="Boratto P."/>
            <person name="Andrade M."/>
            <person name="Kroon E.G."/>
            <person name="Ribeiro B."/>
            <person name="Bergier I."/>
            <person name="Seligmann H."/>
            <person name="Ghigo E."/>
            <person name="Colson P."/>
            <person name="Levasseur A."/>
            <person name="Kroemer G."/>
            <person name="Raoult D."/>
            <person name="La Scola B."/>
        </authorList>
    </citation>
    <scope>NUCLEOTIDE SEQUENCE [LARGE SCALE GENOMIC DNA]</scope>
    <source>
        <strain evidence="2">Deep ocean</strain>
    </source>
</reference>
<protein>
    <submittedName>
        <fullName evidence="2">Putative ORFan</fullName>
    </submittedName>
</protein>
<dbReference type="RefSeq" id="YP_010781203.1">
    <property type="nucleotide sequence ID" value="NC_075038.1"/>
</dbReference>
<organism evidence="2">
    <name type="scientific">Tupanvirus deep ocean</name>
    <dbReference type="NCBI Taxonomy" id="2126984"/>
    <lineage>
        <taxon>Viruses</taxon>
        <taxon>Varidnaviria</taxon>
        <taxon>Bamfordvirae</taxon>
        <taxon>Nucleocytoviricota</taxon>
        <taxon>Megaviricetes</taxon>
        <taxon>Imitervirales</taxon>
        <taxon>Mimiviridae</taxon>
        <taxon>Megamimivirinae</taxon>
        <taxon>Tupanvirus</taxon>
        <taxon>Tupanvirus altamarinense</taxon>
    </lineage>
</organism>
<dbReference type="KEGG" id="vg:80517894"/>
<accession>A0A6N1NRX2</accession>
<dbReference type="Gene3D" id="1.10.238.10">
    <property type="entry name" value="EF-hand"/>
    <property type="match status" value="1"/>
</dbReference>
<reference evidence="2" key="1">
    <citation type="submission" date="2017-06" db="EMBL/GenBank/DDBJ databases">
        <authorList>
            <person name="Assis F.L."/>
            <person name="Abrahao J.S."/>
            <person name="Silva L."/>
            <person name="Khalil J.B."/>
            <person name="Rodrigues R."/>
            <person name="Silva L.S."/>
            <person name="Boratto P."/>
            <person name="Andrade M."/>
            <person name="Kroon E.G."/>
            <person name="Ribeiro B."/>
            <person name="Bergier I."/>
            <person name="Seligmann H."/>
            <person name="Ghigo E."/>
            <person name="Colson P."/>
            <person name="Levasseur A."/>
            <person name="Raoult D."/>
            <person name="Scola B.L."/>
        </authorList>
    </citation>
    <scope>NUCLEOTIDE SEQUENCE</scope>
    <source>
        <strain evidence="2">Deep ocean</strain>
    </source>
</reference>
<evidence type="ECO:0000256" key="1">
    <source>
        <dbReference type="SAM" id="Coils"/>
    </source>
</evidence>
<evidence type="ECO:0000313" key="2">
    <source>
        <dbReference type="EMBL" id="QKU34566.1"/>
    </source>
</evidence>
<dbReference type="EMBL" id="MF405918">
    <property type="protein sequence ID" value="QKU34566.1"/>
    <property type="molecule type" value="Genomic_DNA"/>
</dbReference>
<proteinExistence type="predicted"/>
<sequence length="219" mass="26019">MSDSHNEKVQEIIDHIKTYFDKNSHDSIDEDEFLELFEEYTDYVCGEESYEDKLGRLSSRLFQQLEKDGFDVIDKKSHEFYALVEKEDKEMEEAIENINKNHDKMTNILNNLQHTNDQINNVLDHLQNKMNSQSGKQLSNELINEVLLSVITNMLENFEFQNEEKFHKKCKEIEDLISQAQNIINRGHFDDKDKIGYQTSLDQFKNEYIRMKGIYANYQ</sequence>
<dbReference type="GeneID" id="80517894"/>
<keyword evidence="1" id="KW-0175">Coiled coil</keyword>
<feature type="coiled-coil region" evidence="1">
    <location>
        <begin position="81"/>
        <end position="129"/>
    </location>
</feature>